<sequence>MDTAAIDVLVGSFTTLGASATSASPASSHMSDDAGSPTAAAAAAYGRASGESESPRAMRRKAATLAKSAVVRAAKRRRRATSRSSSVSSRGSGGSFADEGDDDDTASQDDSHGSTAATVTSPMSAAADDLDNDIDFAEADLWDAELPTVALGDVDDVLAVEGALAATYVSEPLTPFLSVSTATAVAGRWMGDDACAELALAIAESRVPTCHDACTQRAAKVIHASTAQLWGSETADAAVSAALDAARFA</sequence>
<reference evidence="2" key="1">
    <citation type="submission" date="2021-01" db="EMBL/GenBank/DDBJ databases">
        <authorList>
            <person name="Corre E."/>
            <person name="Pelletier E."/>
            <person name="Niang G."/>
            <person name="Scheremetjew M."/>
            <person name="Finn R."/>
            <person name="Kale V."/>
            <person name="Holt S."/>
            <person name="Cochrane G."/>
            <person name="Meng A."/>
            <person name="Brown T."/>
            <person name="Cohen L."/>
        </authorList>
    </citation>
    <scope>NUCLEOTIDE SEQUENCE</scope>
    <source>
        <strain evidence="2">Ms1</strain>
    </source>
</reference>
<name>A0A7S1C1I0_9STRA</name>
<organism evidence="2">
    <name type="scientific">Bicosoecida sp. CB-2014</name>
    <dbReference type="NCBI Taxonomy" id="1486930"/>
    <lineage>
        <taxon>Eukaryota</taxon>
        <taxon>Sar</taxon>
        <taxon>Stramenopiles</taxon>
        <taxon>Bigyra</taxon>
        <taxon>Opalozoa</taxon>
        <taxon>Bicosoecida</taxon>
    </lineage>
</organism>
<evidence type="ECO:0000256" key="1">
    <source>
        <dbReference type="SAM" id="MobiDB-lite"/>
    </source>
</evidence>
<accession>A0A7S1C1I0</accession>
<feature type="compositionally biased region" description="Acidic residues" evidence="1">
    <location>
        <begin position="98"/>
        <end position="107"/>
    </location>
</feature>
<dbReference type="AlphaFoldDB" id="A0A7S1C1I0"/>
<dbReference type="EMBL" id="HBFS01000299">
    <property type="protein sequence ID" value="CAD8907004.1"/>
    <property type="molecule type" value="Transcribed_RNA"/>
</dbReference>
<feature type="compositionally biased region" description="Low complexity" evidence="1">
    <location>
        <begin position="18"/>
        <end position="29"/>
    </location>
</feature>
<evidence type="ECO:0000313" key="2">
    <source>
        <dbReference type="EMBL" id="CAD8907004.1"/>
    </source>
</evidence>
<feature type="compositionally biased region" description="Polar residues" evidence="1">
    <location>
        <begin position="113"/>
        <end position="123"/>
    </location>
</feature>
<proteinExistence type="predicted"/>
<gene>
    <name evidence="2" type="ORF">BSP0115_LOCUS198</name>
</gene>
<feature type="region of interest" description="Disordered" evidence="1">
    <location>
        <begin position="18"/>
        <end position="124"/>
    </location>
</feature>
<protein>
    <submittedName>
        <fullName evidence="2">Uncharacterized protein</fullName>
    </submittedName>
</protein>